<evidence type="ECO:0000259" key="1">
    <source>
        <dbReference type="PROSITE" id="PS51186"/>
    </source>
</evidence>
<dbReference type="GO" id="GO:0016747">
    <property type="term" value="F:acyltransferase activity, transferring groups other than amino-acyl groups"/>
    <property type="evidence" value="ECO:0007669"/>
    <property type="project" value="InterPro"/>
</dbReference>
<gene>
    <name evidence="2" type="ORF">C7383_10974</name>
</gene>
<protein>
    <submittedName>
        <fullName evidence="2">RimJ/RimL family protein N-acetyltransferase</fullName>
    </submittedName>
</protein>
<dbReference type="Pfam" id="PF13302">
    <property type="entry name" value="Acetyltransf_3"/>
    <property type="match status" value="1"/>
</dbReference>
<dbReference type="InterPro" id="IPR016181">
    <property type="entry name" value="Acyl_CoA_acyltransferase"/>
</dbReference>
<keyword evidence="3" id="KW-1185">Reference proteome</keyword>
<dbReference type="SUPFAM" id="SSF55729">
    <property type="entry name" value="Acyl-CoA N-acyltransferases (Nat)"/>
    <property type="match status" value="1"/>
</dbReference>
<dbReference type="InterPro" id="IPR000182">
    <property type="entry name" value="GNAT_dom"/>
</dbReference>
<organism evidence="2 3">
    <name type="scientific">Murimonas intestini</name>
    <dbReference type="NCBI Taxonomy" id="1337051"/>
    <lineage>
        <taxon>Bacteria</taxon>
        <taxon>Bacillati</taxon>
        <taxon>Bacillota</taxon>
        <taxon>Clostridia</taxon>
        <taxon>Lachnospirales</taxon>
        <taxon>Lachnospiraceae</taxon>
        <taxon>Murimonas</taxon>
    </lineage>
</organism>
<dbReference type="PROSITE" id="PS51186">
    <property type="entry name" value="GNAT"/>
    <property type="match status" value="1"/>
</dbReference>
<reference evidence="2 3" key="1">
    <citation type="submission" date="2018-05" db="EMBL/GenBank/DDBJ databases">
        <authorList>
            <person name="Goeker M."/>
            <person name="Huntemann M."/>
            <person name="Clum A."/>
            <person name="Pillay M."/>
            <person name="Palaniappan K."/>
            <person name="Varghese N."/>
            <person name="Mikhailova N."/>
            <person name="Stamatis D."/>
            <person name="Reddy T."/>
            <person name="Daum C."/>
            <person name="Shapiro N."/>
            <person name="Ivanova N."/>
            <person name="Kyrpides N."/>
            <person name="Woyke T."/>
        </authorList>
    </citation>
    <scope>NUCLEOTIDE SEQUENCE [LARGE SCALE GENOMIC DNA]</scope>
    <source>
        <strain evidence="2 3">DSM 26524</strain>
    </source>
</reference>
<dbReference type="CDD" id="cd04301">
    <property type="entry name" value="NAT_SF"/>
    <property type="match status" value="1"/>
</dbReference>
<feature type="domain" description="N-acetyltransferase" evidence="1">
    <location>
        <begin position="7"/>
        <end position="166"/>
    </location>
</feature>
<evidence type="ECO:0000313" key="3">
    <source>
        <dbReference type="Proteomes" id="UP000245412"/>
    </source>
</evidence>
<evidence type="ECO:0000313" key="2">
    <source>
        <dbReference type="EMBL" id="PWJ74338.1"/>
    </source>
</evidence>
<dbReference type="InterPro" id="IPR051531">
    <property type="entry name" value="N-acetyltransferase"/>
</dbReference>
<accession>A0AB73T2F1</accession>
<dbReference type="Proteomes" id="UP000245412">
    <property type="component" value="Unassembled WGS sequence"/>
</dbReference>
<dbReference type="EMBL" id="QGGY01000009">
    <property type="protein sequence ID" value="PWJ74338.1"/>
    <property type="molecule type" value="Genomic_DNA"/>
</dbReference>
<dbReference type="PANTHER" id="PTHR43792">
    <property type="entry name" value="GNAT FAMILY, PUTATIVE (AFU_ORTHOLOGUE AFUA_3G00765)-RELATED-RELATED"/>
    <property type="match status" value="1"/>
</dbReference>
<dbReference type="RefSeq" id="WP_109747224.1">
    <property type="nucleotide sequence ID" value="NZ_JANKBI010000010.1"/>
</dbReference>
<name>A0AB73T2F1_9FIRM</name>
<comment type="caution">
    <text evidence="2">The sequence shown here is derived from an EMBL/GenBank/DDBJ whole genome shotgun (WGS) entry which is preliminary data.</text>
</comment>
<proteinExistence type="predicted"/>
<sequence length="167" mass="19321">MIKTSRLVLKAYEPEDQESMVELLTNDEIKKTFMIPDFQSRADVIALFKRCLEFSVSGQHYERGIYLDKKLIGFINDVFTEGNSIELGYVIHPDFQNRGYATEALSAAIGDLFQKGFGEIIAGAFENNTASCRVMEKCKMTRTEREETIKYREQLYHCIYYSIKKPE</sequence>
<dbReference type="AlphaFoldDB" id="A0AB73T2F1"/>
<dbReference type="Gene3D" id="3.40.630.30">
    <property type="match status" value="1"/>
</dbReference>